<proteinExistence type="predicted"/>
<feature type="region of interest" description="Disordered" evidence="1">
    <location>
        <begin position="1"/>
        <end position="23"/>
    </location>
</feature>
<dbReference type="InterPro" id="IPR029063">
    <property type="entry name" value="SAM-dependent_MTases_sf"/>
</dbReference>
<evidence type="ECO:0008006" key="4">
    <source>
        <dbReference type="Google" id="ProtNLM"/>
    </source>
</evidence>
<evidence type="ECO:0000313" key="3">
    <source>
        <dbReference type="Proteomes" id="UP000007460"/>
    </source>
</evidence>
<reference evidence="2 3" key="1">
    <citation type="journal article" date="2010" name="J. Bacteriol.">
        <title>Complete genome sequence of "Candidatus Puniceispirillum marinum" IMCC1322, a representative of the SAR116 clade in the Alphaproteobacteria.</title>
        <authorList>
            <person name="Oh H.M."/>
            <person name="Kwon K.K."/>
            <person name="Kang I."/>
            <person name="Kang S.G."/>
            <person name="Lee J.H."/>
            <person name="Kim S.J."/>
            <person name="Cho J.C."/>
        </authorList>
    </citation>
    <scope>NUCLEOTIDE SEQUENCE [LARGE SCALE GENOMIC DNA]</scope>
    <source>
        <strain evidence="2 3">IMCC1322</strain>
    </source>
</reference>
<dbReference type="RefSeq" id="WP_013047296.1">
    <property type="nucleotide sequence ID" value="NC_014010.1"/>
</dbReference>
<dbReference type="STRING" id="488538.SAR116_2427"/>
<dbReference type="SUPFAM" id="SSF53335">
    <property type="entry name" value="S-adenosyl-L-methionine-dependent methyltransferases"/>
    <property type="match status" value="1"/>
</dbReference>
<name>D5BQF2_PUNMI</name>
<dbReference type="KEGG" id="apb:SAR116_2427"/>
<gene>
    <name evidence="2" type="ordered locus">SAR116_2427</name>
</gene>
<dbReference type="Pfam" id="PF13489">
    <property type="entry name" value="Methyltransf_23"/>
    <property type="match status" value="1"/>
</dbReference>
<dbReference type="HOGENOM" id="CLU_1293429_0_0_5"/>
<protein>
    <recommendedName>
        <fullName evidence="4">3-demethylubiquinol 3-O-methyltransferase</fullName>
    </recommendedName>
</protein>
<dbReference type="EMBL" id="CP001751">
    <property type="protein sequence ID" value="ADE40670.1"/>
    <property type="molecule type" value="Genomic_DNA"/>
</dbReference>
<dbReference type="Proteomes" id="UP000007460">
    <property type="component" value="Chromosome"/>
</dbReference>
<evidence type="ECO:0000313" key="2">
    <source>
        <dbReference type="EMBL" id="ADE40670.1"/>
    </source>
</evidence>
<dbReference type="eggNOG" id="COG2227">
    <property type="taxonomic scope" value="Bacteria"/>
</dbReference>
<feature type="compositionally biased region" description="Basic and acidic residues" evidence="1">
    <location>
        <begin position="7"/>
        <end position="18"/>
    </location>
</feature>
<dbReference type="AlphaFoldDB" id="D5BQF2"/>
<dbReference type="Gene3D" id="3.40.50.150">
    <property type="entry name" value="Vaccinia Virus protein VP39"/>
    <property type="match status" value="1"/>
</dbReference>
<sequence>MQTAKQYESDNVRPDLQKTSDPTFPDRVNFVKACIQSHFGEEPRQLRILDFGACVAEITEEVKSAFPGNQHVCFEIWTDFHPVIQQKKITLLETYEELLKSGKYDVVIFCEVIEHILDMETAMSSIEKITGENSIVICTTPDSSWYLAFLRILVGRYERWFCNPFDSHIRFFTFNSLFTLFRGYGFGVKKSSHYRKIRYGVFSIYACFCKFEK</sequence>
<accession>D5BQF2</accession>
<keyword evidence="3" id="KW-1185">Reference proteome</keyword>
<evidence type="ECO:0000256" key="1">
    <source>
        <dbReference type="SAM" id="MobiDB-lite"/>
    </source>
</evidence>
<dbReference type="OrthoDB" id="9816564at2"/>
<organism evidence="2 3">
    <name type="scientific">Puniceispirillum marinum (strain IMCC1322)</name>
    <dbReference type="NCBI Taxonomy" id="488538"/>
    <lineage>
        <taxon>Bacteria</taxon>
        <taxon>Pseudomonadati</taxon>
        <taxon>Pseudomonadota</taxon>
        <taxon>Alphaproteobacteria</taxon>
        <taxon>Candidatus Puniceispirillales</taxon>
        <taxon>Candidatus Puniceispirillaceae</taxon>
        <taxon>Candidatus Puniceispirillum</taxon>
    </lineage>
</organism>